<evidence type="ECO:0000256" key="4">
    <source>
        <dbReference type="ARBA" id="ARBA00022691"/>
    </source>
</evidence>
<keyword evidence="8" id="KW-1185">Reference proteome</keyword>
<feature type="domain" description="Type II methyltransferase M.TaqI-like" evidence="6">
    <location>
        <begin position="691"/>
        <end position="876"/>
    </location>
</feature>
<evidence type="ECO:0000256" key="2">
    <source>
        <dbReference type="ARBA" id="ARBA00022603"/>
    </source>
</evidence>
<dbReference type="SUPFAM" id="SSF53335">
    <property type="entry name" value="S-adenosyl-L-methionine-dependent methyltransferases"/>
    <property type="match status" value="1"/>
</dbReference>
<dbReference type="PANTHER" id="PTHR33841">
    <property type="entry name" value="DNA METHYLTRANSFERASE YEEA-RELATED"/>
    <property type="match status" value="1"/>
</dbReference>
<keyword evidence="3" id="KW-0808">Transferase</keyword>
<evidence type="ECO:0000256" key="1">
    <source>
        <dbReference type="ARBA" id="ARBA00011900"/>
    </source>
</evidence>
<dbReference type="PROSITE" id="PS00092">
    <property type="entry name" value="N6_MTASE"/>
    <property type="match status" value="1"/>
</dbReference>
<evidence type="ECO:0000313" key="7">
    <source>
        <dbReference type="EMBL" id="GAA1150765.1"/>
    </source>
</evidence>
<dbReference type="EMBL" id="BAAAJE010000016">
    <property type="protein sequence ID" value="GAA1150765.1"/>
    <property type="molecule type" value="Genomic_DNA"/>
</dbReference>
<comment type="caution">
    <text evidence="7">The sequence shown here is derived from an EMBL/GenBank/DDBJ whole genome shotgun (WGS) entry which is preliminary data.</text>
</comment>
<sequence>MRRHQDCEREDRGVSSFTIDDFLAEAEVQEIDWVRPSGAPASLTPLRVDIGFGPDALEIALATSPQSPKMDDVRRLWSLRWNRRAAPVLLVVGHEGDNGWEATVCGPSDDPAAITGLDLGQVERICAAALSEPNASAAKRTLLRLLTGPKDQLIAGLVNQGLFASHELRHGVPARNDWSAARATGEPLLGKTGADLVAGLGYQATAHGSIAQVLSTDGTRHAVAVLLNEGELFDRPGHRFGSVSPVTHGLSIAQEQNLPWLIVIRGTQLRLYPAKPDVGVGRKGQSETFVELDLALLTADDAGYLPLLFGPTALSENGTVAEILAASVDHATALGARLRDRVYIDVVPALAVAVAKSMRTDKGQDLDEEDLHEAYHRTLTILFRLLFVAYAEDRGLLPYQRNPRYTKKALKTLAREFADDPDSEFDPASHDRWDDLRSVWRAVDDGNREWDVPAYNGGLFAADEALHPSGYAINQMRLSNAEIGPALKALLIDASAEGDLGPVDFRSLSVREFGTIYEGLLESSLSIAPSDLTLDPKTKAYIPATGGSEVVVESGQVYFHNASGARKATGSYFTKAFAVEHLLDAALEPALTDHLDKVNALIDAGDEAGAAETFFDFRVADLAMGSGHFLVAAIDRIENRFAKFLADHPIPSVNDELARLSQAAEEALGDAASGIEIEPSVLLRRQIARRCIYGLDLNLMAVELARLSIWIHTFVPGLPMSSLEHGLRVGDSLTGIGTVDEALDVLEPGLRETNQMSFYSEQIEAALLSAREKLIRVGRTAEATKAEVREAARAYATAMRDAQDARALFDAAVAIRLGHAALPSGIDEAIRIGSEPETRAIMNDLRAAHLPYLFPEVFMRDQGGFDVILGNPPWDEVMIEEPKFWQRHAPGVMGLEPAALKRRIKELRAERPDLVLELEAEQERMAAVRSVLMAGPYPGLTKGDIDYYKAFAWRDWHSLREGGRMGVVFPRSILTASGSAEWRDAILRSGQIDSAVSLTNTGKWVFDEVDGRYTIVLLAAQRDSTGDEQSRVANIAGPFHSQQEFERGVATLGQIPATSLFGWGNGAAFPALPDTLATATFAKFREHTRIDKAIPAFRPIAEFHATNDRETFDAGTSSATRWPVYTGATFNLWDADAGDPYAWADPSTVIEALYAKRVRQRKLRSSAFYGLPGEVASDRATLPCMRPRIVFRDVARSTDSRTCIAALVPGQVVLTNKAPYLWSKDATPRDEAFLLGVLSSVPLDWYARRYVEIGMSLEIFNALPVPQPDEDSQLKSRVVEIAGRLAAADSRYAEWASAVGVPVGSVRDQSDKNDLIAELDAVVALLYRLDRADVEHIFETFHRGWDYAARLDAVLTHYDNWKAKGD</sequence>
<evidence type="ECO:0000256" key="3">
    <source>
        <dbReference type="ARBA" id="ARBA00022679"/>
    </source>
</evidence>
<gene>
    <name evidence="7" type="ORF">GCM10009606_31720</name>
</gene>
<dbReference type="EC" id="2.1.1.72" evidence="1"/>
<dbReference type="InterPro" id="IPR011639">
    <property type="entry name" value="MethylTrfase_TaqI-like_dom"/>
</dbReference>
<dbReference type="Gene3D" id="3.40.50.150">
    <property type="entry name" value="Vaccinia Virus protein VP39"/>
    <property type="match status" value="1"/>
</dbReference>
<dbReference type="InterPro" id="IPR029063">
    <property type="entry name" value="SAM-dependent_MTases_sf"/>
</dbReference>
<accession>A0ABP4F0J6</accession>
<protein>
    <recommendedName>
        <fullName evidence="1">site-specific DNA-methyltransferase (adenine-specific)</fullName>
        <ecNumber evidence="1">2.1.1.72</ecNumber>
    </recommendedName>
</protein>
<evidence type="ECO:0000313" key="8">
    <source>
        <dbReference type="Proteomes" id="UP001499979"/>
    </source>
</evidence>
<evidence type="ECO:0000259" key="6">
    <source>
        <dbReference type="Pfam" id="PF07669"/>
    </source>
</evidence>
<dbReference type="InterPro" id="IPR002052">
    <property type="entry name" value="DNA_methylase_N6_adenine_CS"/>
</dbReference>
<dbReference type="PANTHER" id="PTHR33841:SF1">
    <property type="entry name" value="DNA METHYLTRANSFERASE A"/>
    <property type="match status" value="1"/>
</dbReference>
<comment type="catalytic activity">
    <reaction evidence="5">
        <text>a 2'-deoxyadenosine in DNA + S-adenosyl-L-methionine = an N(6)-methyl-2'-deoxyadenosine in DNA + S-adenosyl-L-homocysteine + H(+)</text>
        <dbReference type="Rhea" id="RHEA:15197"/>
        <dbReference type="Rhea" id="RHEA-COMP:12418"/>
        <dbReference type="Rhea" id="RHEA-COMP:12419"/>
        <dbReference type="ChEBI" id="CHEBI:15378"/>
        <dbReference type="ChEBI" id="CHEBI:57856"/>
        <dbReference type="ChEBI" id="CHEBI:59789"/>
        <dbReference type="ChEBI" id="CHEBI:90615"/>
        <dbReference type="ChEBI" id="CHEBI:90616"/>
        <dbReference type="EC" id="2.1.1.72"/>
    </reaction>
</comment>
<dbReference type="PRINTS" id="PR00507">
    <property type="entry name" value="N12N6MTFRASE"/>
</dbReference>
<organism evidence="7 8">
    <name type="scientific">Nocardioides aquiterrae</name>
    <dbReference type="NCBI Taxonomy" id="203799"/>
    <lineage>
        <taxon>Bacteria</taxon>
        <taxon>Bacillati</taxon>
        <taxon>Actinomycetota</taxon>
        <taxon>Actinomycetes</taxon>
        <taxon>Propionibacteriales</taxon>
        <taxon>Nocardioidaceae</taxon>
        <taxon>Nocardioides</taxon>
    </lineage>
</organism>
<keyword evidence="2" id="KW-0489">Methyltransferase</keyword>
<dbReference type="Pfam" id="PF07669">
    <property type="entry name" value="Eco57I"/>
    <property type="match status" value="1"/>
</dbReference>
<name>A0ABP4F0J6_9ACTN</name>
<evidence type="ECO:0000256" key="5">
    <source>
        <dbReference type="ARBA" id="ARBA00047942"/>
    </source>
</evidence>
<reference evidence="8" key="1">
    <citation type="journal article" date="2019" name="Int. J. Syst. Evol. Microbiol.">
        <title>The Global Catalogue of Microorganisms (GCM) 10K type strain sequencing project: providing services to taxonomists for standard genome sequencing and annotation.</title>
        <authorList>
            <consortium name="The Broad Institute Genomics Platform"/>
            <consortium name="The Broad Institute Genome Sequencing Center for Infectious Disease"/>
            <person name="Wu L."/>
            <person name="Ma J."/>
        </authorList>
    </citation>
    <scope>NUCLEOTIDE SEQUENCE [LARGE SCALE GENOMIC DNA]</scope>
    <source>
        <strain evidence="8">JCM 11813</strain>
    </source>
</reference>
<dbReference type="InterPro" id="IPR050953">
    <property type="entry name" value="N4_N6_ade-DNA_methylase"/>
</dbReference>
<proteinExistence type="predicted"/>
<dbReference type="Proteomes" id="UP001499979">
    <property type="component" value="Unassembled WGS sequence"/>
</dbReference>
<keyword evidence="4" id="KW-0949">S-adenosyl-L-methionine</keyword>